<keyword evidence="1 4" id="KW-0238">DNA-binding</keyword>
<feature type="transmembrane region" description="Helical" evidence="2">
    <location>
        <begin position="85"/>
        <end position="106"/>
    </location>
</feature>
<dbReference type="GO" id="GO:0003677">
    <property type="term" value="F:DNA binding"/>
    <property type="evidence" value="ECO:0007669"/>
    <property type="project" value="UniProtKB-KW"/>
</dbReference>
<gene>
    <name evidence="4" type="ORF">SAMN05421791_10281</name>
</gene>
<dbReference type="Gene3D" id="1.10.260.40">
    <property type="entry name" value="lambda repressor-like DNA-binding domains"/>
    <property type="match status" value="1"/>
</dbReference>
<evidence type="ECO:0000313" key="4">
    <source>
        <dbReference type="EMBL" id="SDF97600.1"/>
    </source>
</evidence>
<keyword evidence="5" id="KW-1185">Reference proteome</keyword>
<reference evidence="4 5" key="1">
    <citation type="submission" date="2016-10" db="EMBL/GenBank/DDBJ databases">
        <authorList>
            <person name="de Groot N.N."/>
        </authorList>
    </citation>
    <scope>NUCLEOTIDE SEQUENCE [LARGE SCALE GENOMIC DNA]</scope>
    <source>
        <strain evidence="4 5">ATCC BAA-466</strain>
    </source>
</reference>
<dbReference type="PANTHER" id="PTHR46558:SF4">
    <property type="entry name" value="DNA-BIDING PHAGE PROTEIN"/>
    <property type="match status" value="1"/>
</dbReference>
<keyword evidence="2" id="KW-0812">Transmembrane</keyword>
<evidence type="ECO:0000313" key="5">
    <source>
        <dbReference type="Proteomes" id="UP000199708"/>
    </source>
</evidence>
<dbReference type="EMBL" id="FNCK01000002">
    <property type="protein sequence ID" value="SDF97600.1"/>
    <property type="molecule type" value="Genomic_DNA"/>
</dbReference>
<dbReference type="Pfam" id="PF01381">
    <property type="entry name" value="HTH_3"/>
    <property type="match status" value="1"/>
</dbReference>
<dbReference type="STRING" id="120956.SAMN05421791_10281"/>
<proteinExistence type="predicted"/>
<dbReference type="InterPro" id="IPR010982">
    <property type="entry name" value="Lambda_DNA-bd_dom_sf"/>
</dbReference>
<dbReference type="SUPFAM" id="SSF47413">
    <property type="entry name" value="lambda repressor-like DNA-binding domains"/>
    <property type="match status" value="1"/>
</dbReference>
<feature type="transmembrane region" description="Helical" evidence="2">
    <location>
        <begin position="112"/>
        <end position="132"/>
    </location>
</feature>
<dbReference type="InterPro" id="IPR001387">
    <property type="entry name" value="Cro/C1-type_HTH"/>
</dbReference>
<dbReference type="RefSeq" id="WP_090289174.1">
    <property type="nucleotide sequence ID" value="NZ_FNCK01000002.1"/>
</dbReference>
<name>A0A1G7QJ02_9LACT</name>
<dbReference type="AlphaFoldDB" id="A0A1G7QJ02"/>
<feature type="domain" description="HTH cro/C1-type" evidence="3">
    <location>
        <begin position="7"/>
        <end position="61"/>
    </location>
</feature>
<dbReference type="SMART" id="SM00530">
    <property type="entry name" value="HTH_XRE"/>
    <property type="match status" value="1"/>
</dbReference>
<dbReference type="PROSITE" id="PS50943">
    <property type="entry name" value="HTH_CROC1"/>
    <property type="match status" value="1"/>
</dbReference>
<evidence type="ECO:0000256" key="2">
    <source>
        <dbReference type="SAM" id="Phobius"/>
    </source>
</evidence>
<dbReference type="Proteomes" id="UP000199708">
    <property type="component" value="Unassembled WGS sequence"/>
</dbReference>
<accession>A0A1G7QJ02</accession>
<dbReference type="CDD" id="cd00093">
    <property type="entry name" value="HTH_XRE"/>
    <property type="match status" value="1"/>
</dbReference>
<keyword evidence="2" id="KW-1133">Transmembrane helix</keyword>
<keyword evidence="2" id="KW-0472">Membrane</keyword>
<organism evidence="4 5">
    <name type="scientific">Facklamia miroungae</name>
    <dbReference type="NCBI Taxonomy" id="120956"/>
    <lineage>
        <taxon>Bacteria</taxon>
        <taxon>Bacillati</taxon>
        <taxon>Bacillota</taxon>
        <taxon>Bacilli</taxon>
        <taxon>Lactobacillales</taxon>
        <taxon>Aerococcaceae</taxon>
        <taxon>Facklamia</taxon>
    </lineage>
</organism>
<protein>
    <submittedName>
        <fullName evidence="4">DNA-binding transcriptional regulator, XRE-family HTH domain</fullName>
    </submittedName>
</protein>
<dbReference type="PANTHER" id="PTHR46558">
    <property type="entry name" value="TRACRIPTIONAL REGULATORY PROTEIN-RELATED-RELATED"/>
    <property type="match status" value="1"/>
</dbReference>
<evidence type="ECO:0000259" key="3">
    <source>
        <dbReference type="PROSITE" id="PS50943"/>
    </source>
</evidence>
<sequence length="135" mass="15638">MSLGQQLKTARLHANLTQEEVAEKIGVTRQSVSNWENEKNYPDIRSVIDLSNLYQISLDQLMKGDEKLINHYQESSNVVRSNKHLFKIILISLTIILALFILHHLMPNHFEWLLAIFIIMVITAGIIIHEIIQRI</sequence>
<dbReference type="OrthoDB" id="9805856at2"/>
<evidence type="ECO:0000256" key="1">
    <source>
        <dbReference type="ARBA" id="ARBA00023125"/>
    </source>
</evidence>